<proteinExistence type="predicted"/>
<dbReference type="EMBL" id="JADGJW010000380">
    <property type="protein sequence ID" value="KAJ3218435.1"/>
    <property type="molecule type" value="Genomic_DNA"/>
</dbReference>
<dbReference type="AlphaFoldDB" id="A0AAD5U1J5"/>
<dbReference type="GO" id="GO:0034453">
    <property type="term" value="P:microtubule anchoring"/>
    <property type="evidence" value="ECO:0007669"/>
    <property type="project" value="InterPro"/>
</dbReference>
<organism evidence="4 5">
    <name type="scientific">Clydaea vesicula</name>
    <dbReference type="NCBI Taxonomy" id="447962"/>
    <lineage>
        <taxon>Eukaryota</taxon>
        <taxon>Fungi</taxon>
        <taxon>Fungi incertae sedis</taxon>
        <taxon>Chytridiomycota</taxon>
        <taxon>Chytridiomycota incertae sedis</taxon>
        <taxon>Chytridiomycetes</taxon>
        <taxon>Lobulomycetales</taxon>
        <taxon>Lobulomycetaceae</taxon>
        <taxon>Clydaea</taxon>
    </lineage>
</organism>
<evidence type="ECO:0000313" key="4">
    <source>
        <dbReference type="EMBL" id="KAJ3218435.1"/>
    </source>
</evidence>
<protein>
    <submittedName>
        <fullName evidence="4">FGFR1 oncoprotein partner</fullName>
    </submittedName>
</protein>
<evidence type="ECO:0000313" key="5">
    <source>
        <dbReference type="Proteomes" id="UP001211065"/>
    </source>
</evidence>
<name>A0AAD5U1J5_9FUNG</name>
<dbReference type="PANTHER" id="PTHR15431">
    <property type="entry name" value="FGFR1 ONCOGENE PARTNER/LISH DOMAIN-CONTAINING PROTEIN"/>
    <property type="match status" value="1"/>
</dbReference>
<evidence type="ECO:0000256" key="1">
    <source>
        <dbReference type="ARBA" id="ARBA00022490"/>
    </source>
</evidence>
<evidence type="ECO:0000256" key="2">
    <source>
        <dbReference type="ARBA" id="ARBA00023212"/>
    </source>
</evidence>
<dbReference type="Proteomes" id="UP001211065">
    <property type="component" value="Unassembled WGS sequence"/>
</dbReference>
<keyword evidence="2" id="KW-0206">Cytoskeleton</keyword>
<dbReference type="Pfam" id="PF09398">
    <property type="entry name" value="FOP_dimer"/>
    <property type="match status" value="1"/>
</dbReference>
<sequence length="180" mass="20261">MSEQQKLLQDIVLNNLKESGVLGKLKAELRANVVNIINQKENNNTSNLKADKLFQSTEGVMALALIKDFLNFFELSYTLSVLEPQIEGINLPDNNSVNNFLNFDKKEGSEHNANEPLLIKLLKRKSSLTAKYELSELNDDVSSISKIKMSKHNSEYCTSDGTISPSYSLNELDYKEDAEK</sequence>
<dbReference type="InterPro" id="IPR018993">
    <property type="entry name" value="FOP_dimerisation-dom_N"/>
</dbReference>
<accession>A0AAD5U1J5</accession>
<comment type="caution">
    <text evidence="4">The sequence shown here is derived from an EMBL/GenBank/DDBJ whole genome shotgun (WGS) entry which is preliminary data.</text>
</comment>
<gene>
    <name evidence="4" type="primary">FGFR1OP</name>
    <name evidence="4" type="ORF">HK099_005073</name>
</gene>
<dbReference type="GO" id="GO:0005815">
    <property type="term" value="C:microtubule organizing center"/>
    <property type="evidence" value="ECO:0007669"/>
    <property type="project" value="InterPro"/>
</dbReference>
<keyword evidence="5" id="KW-1185">Reference proteome</keyword>
<evidence type="ECO:0000259" key="3">
    <source>
        <dbReference type="Pfam" id="PF09398"/>
    </source>
</evidence>
<dbReference type="PANTHER" id="PTHR15431:SF9">
    <property type="entry name" value="CENTROSOMAL PROTEIN 43"/>
    <property type="match status" value="1"/>
</dbReference>
<dbReference type="Gene3D" id="1.20.960.40">
    <property type="match status" value="1"/>
</dbReference>
<reference evidence="4" key="1">
    <citation type="submission" date="2020-05" db="EMBL/GenBank/DDBJ databases">
        <title>Phylogenomic resolution of chytrid fungi.</title>
        <authorList>
            <person name="Stajich J.E."/>
            <person name="Amses K."/>
            <person name="Simmons R."/>
            <person name="Seto K."/>
            <person name="Myers J."/>
            <person name="Bonds A."/>
            <person name="Quandt C.A."/>
            <person name="Barry K."/>
            <person name="Liu P."/>
            <person name="Grigoriev I."/>
            <person name="Longcore J.E."/>
            <person name="James T.Y."/>
        </authorList>
    </citation>
    <scope>NUCLEOTIDE SEQUENCE</scope>
    <source>
        <strain evidence="4">JEL0476</strain>
    </source>
</reference>
<keyword evidence="1" id="KW-0963">Cytoplasm</keyword>
<feature type="domain" description="FGFR1 oncogene partner (FOP) N-terminal dimerisation" evidence="3">
    <location>
        <begin position="47"/>
        <end position="124"/>
    </location>
</feature>